<evidence type="ECO:0000313" key="2">
    <source>
        <dbReference type="EMBL" id="MPM26163.1"/>
    </source>
</evidence>
<dbReference type="GO" id="GO:0003939">
    <property type="term" value="F:L-iditol 2-dehydrogenase (NAD+) activity"/>
    <property type="evidence" value="ECO:0007669"/>
    <property type="project" value="UniProtKB-EC"/>
</dbReference>
<protein>
    <submittedName>
        <fullName evidence="2">Sorbitol dehydrogenase</fullName>
        <ecNumber evidence="2">1.1.1.14</ecNumber>
    </submittedName>
</protein>
<reference evidence="2" key="1">
    <citation type="submission" date="2019-08" db="EMBL/GenBank/DDBJ databases">
        <authorList>
            <person name="Kucharzyk K."/>
            <person name="Murdoch R.W."/>
            <person name="Higgins S."/>
            <person name="Loffler F."/>
        </authorList>
    </citation>
    <scope>NUCLEOTIDE SEQUENCE</scope>
</reference>
<dbReference type="Pfam" id="PF13561">
    <property type="entry name" value="adh_short_C2"/>
    <property type="match status" value="1"/>
</dbReference>
<dbReference type="PRINTS" id="PR00080">
    <property type="entry name" value="SDRFAMILY"/>
</dbReference>
<dbReference type="PRINTS" id="PR00081">
    <property type="entry name" value="GDHRDH"/>
</dbReference>
<dbReference type="PANTHER" id="PTHR42760">
    <property type="entry name" value="SHORT-CHAIN DEHYDROGENASES/REDUCTASES FAMILY MEMBER"/>
    <property type="match status" value="1"/>
</dbReference>
<organism evidence="2">
    <name type="scientific">bioreactor metagenome</name>
    <dbReference type="NCBI Taxonomy" id="1076179"/>
    <lineage>
        <taxon>unclassified sequences</taxon>
        <taxon>metagenomes</taxon>
        <taxon>ecological metagenomes</taxon>
    </lineage>
</organism>
<name>A0A644YI58_9ZZZZ</name>
<keyword evidence="2" id="KW-0560">Oxidoreductase</keyword>
<dbReference type="CDD" id="cd05233">
    <property type="entry name" value="SDR_c"/>
    <property type="match status" value="1"/>
</dbReference>
<dbReference type="FunFam" id="3.40.50.720:FF:000084">
    <property type="entry name" value="Short-chain dehydrogenase reductase"/>
    <property type="match status" value="1"/>
</dbReference>
<accession>A0A644YI58</accession>
<dbReference type="InterPro" id="IPR036291">
    <property type="entry name" value="NAD(P)-bd_dom_sf"/>
</dbReference>
<gene>
    <name evidence="2" type="primary">polS_3</name>
    <name evidence="2" type="ORF">SDC9_72664</name>
</gene>
<dbReference type="EC" id="1.1.1.14" evidence="2"/>
<dbReference type="Gene3D" id="3.40.50.720">
    <property type="entry name" value="NAD(P)-binding Rossmann-like Domain"/>
    <property type="match status" value="1"/>
</dbReference>
<comment type="similarity">
    <text evidence="1">Belongs to the short-chain dehydrogenases/reductases (SDR) family.</text>
</comment>
<dbReference type="AlphaFoldDB" id="A0A644YI58"/>
<dbReference type="InterPro" id="IPR002347">
    <property type="entry name" value="SDR_fam"/>
</dbReference>
<dbReference type="EMBL" id="VSSQ01004664">
    <property type="protein sequence ID" value="MPM26163.1"/>
    <property type="molecule type" value="Genomic_DNA"/>
</dbReference>
<evidence type="ECO:0000256" key="1">
    <source>
        <dbReference type="ARBA" id="ARBA00006484"/>
    </source>
</evidence>
<sequence>MNVLESFSLRGQTALVTGGAGLYGRQIVEALAEAGAETFMASRNLDALETYAAELRGRGWKVQALKLDLADQTEIDGCVAEIVRRSGRFDILINNAVNRCAVQSWERDMDDFDRSFRVNASSLFRLTRQAAETMKRCGHGGSIVNIASYMGLLGPNPSNYPGGNAGANFSPAYFYEKGGMVNFTRYAASMLGADGIRVNCICPGGFQTESMTPEFIRQYSANTMLGRLADESDLKGIIVFLASGAAKYLTAAVIPVDGGYIAK</sequence>
<proteinExistence type="inferred from homology"/>
<dbReference type="SUPFAM" id="SSF51735">
    <property type="entry name" value="NAD(P)-binding Rossmann-fold domains"/>
    <property type="match status" value="1"/>
</dbReference>
<comment type="caution">
    <text evidence="2">The sequence shown here is derived from an EMBL/GenBank/DDBJ whole genome shotgun (WGS) entry which is preliminary data.</text>
</comment>